<gene>
    <name evidence="7" type="ORF">O3G_MSEX010705</name>
</gene>
<dbReference type="EMBL" id="JH668574">
    <property type="protein sequence ID" value="KAG6458138.1"/>
    <property type="molecule type" value="Genomic_DNA"/>
</dbReference>
<dbReference type="GO" id="GO:0000981">
    <property type="term" value="F:DNA-binding transcription factor activity, RNA polymerase II-specific"/>
    <property type="evidence" value="ECO:0007669"/>
    <property type="project" value="TreeGrafter"/>
</dbReference>
<evidence type="ECO:0000313" key="7">
    <source>
        <dbReference type="EMBL" id="KAG6458138.1"/>
    </source>
</evidence>
<dbReference type="FunFam" id="4.10.1040.10:FF:000001">
    <property type="entry name" value="doublesex- and mab-3-related transcription factor 1"/>
    <property type="match status" value="1"/>
</dbReference>
<evidence type="ECO:0000256" key="1">
    <source>
        <dbReference type="ARBA" id="ARBA00022723"/>
    </source>
</evidence>
<dbReference type="GO" id="GO:0007548">
    <property type="term" value="P:sex differentiation"/>
    <property type="evidence" value="ECO:0007669"/>
    <property type="project" value="TreeGrafter"/>
</dbReference>
<dbReference type="InterPro" id="IPR026607">
    <property type="entry name" value="DMRT"/>
</dbReference>
<keyword evidence="4 5" id="KW-0539">Nucleus</keyword>
<feature type="DNA-binding region" description="DM" evidence="5">
    <location>
        <begin position="23"/>
        <end position="70"/>
    </location>
</feature>
<dbReference type="PROSITE" id="PS40000">
    <property type="entry name" value="DM_1"/>
    <property type="match status" value="1"/>
</dbReference>
<evidence type="ECO:0000256" key="2">
    <source>
        <dbReference type="ARBA" id="ARBA00022833"/>
    </source>
</evidence>
<dbReference type="PROSITE" id="PS50809">
    <property type="entry name" value="DM_2"/>
    <property type="match status" value="1"/>
</dbReference>
<sequence>MQSEGCGETEGNGSRKALRTPKCARCRNHGVISCLKGHKRLCRWRDCRCPGCLLVLERQRVMAAQVALRRQQGAGSSELRDGEAAALAARKRAYRARLRCMQMSRNYPVQTPVYGNEKLFSNDPAWSERVRRRRTFADAELERGLAAPVPAPLPAPPAPPAPPAAVFCRNLLAALLTTYAPIPAQPQRQKLSFSIESIIGVQ</sequence>
<keyword evidence="8" id="KW-1185">Reference proteome</keyword>
<keyword evidence="1 5" id="KW-0479">Metal-binding</keyword>
<dbReference type="PANTHER" id="PTHR12322:SF53">
    <property type="entry name" value="DOUBLESEX-MAB RELATED 11E"/>
    <property type="match status" value="1"/>
</dbReference>
<dbReference type="GO" id="GO:0046872">
    <property type="term" value="F:metal ion binding"/>
    <property type="evidence" value="ECO:0007669"/>
    <property type="project" value="UniProtKB-KW"/>
</dbReference>
<evidence type="ECO:0000256" key="5">
    <source>
        <dbReference type="PROSITE-ProRule" id="PRU00070"/>
    </source>
</evidence>
<keyword evidence="2 5" id="KW-0862">Zinc</keyword>
<dbReference type="GO" id="GO:0005634">
    <property type="term" value="C:nucleus"/>
    <property type="evidence" value="ECO:0007669"/>
    <property type="project" value="UniProtKB-SubCell"/>
</dbReference>
<protein>
    <recommendedName>
        <fullName evidence="6">DM domain-containing protein</fullName>
    </recommendedName>
</protein>
<feature type="domain" description="DM" evidence="6">
    <location>
        <begin position="23"/>
        <end position="70"/>
    </location>
</feature>
<dbReference type="Proteomes" id="UP000791440">
    <property type="component" value="Unassembled WGS sequence"/>
</dbReference>
<evidence type="ECO:0000256" key="4">
    <source>
        <dbReference type="ARBA" id="ARBA00023242"/>
    </source>
</evidence>
<evidence type="ECO:0000256" key="3">
    <source>
        <dbReference type="ARBA" id="ARBA00023125"/>
    </source>
</evidence>
<comment type="caution">
    <text evidence="7">The sequence shown here is derived from an EMBL/GenBank/DDBJ whole genome shotgun (WGS) entry which is preliminary data.</text>
</comment>
<dbReference type="SUPFAM" id="SSF82927">
    <property type="entry name" value="Cysteine-rich DNA binding domain, (DM domain)"/>
    <property type="match status" value="1"/>
</dbReference>
<evidence type="ECO:0000259" key="6">
    <source>
        <dbReference type="PROSITE" id="PS50809"/>
    </source>
</evidence>
<dbReference type="InterPro" id="IPR036407">
    <property type="entry name" value="DM_DNA-bd_sf"/>
</dbReference>
<name>A0A921ZIJ5_MANSE</name>
<reference evidence="7" key="2">
    <citation type="submission" date="2020-12" db="EMBL/GenBank/DDBJ databases">
        <authorList>
            <person name="Kanost M."/>
        </authorList>
    </citation>
    <scope>NUCLEOTIDE SEQUENCE</scope>
</reference>
<dbReference type="OrthoDB" id="6162476at2759"/>
<comment type="subcellular location">
    <subcellularLocation>
        <location evidence="5">Nucleus</location>
    </subcellularLocation>
</comment>
<dbReference type="Gene3D" id="4.10.1040.10">
    <property type="entry name" value="DM DNA-binding domain"/>
    <property type="match status" value="1"/>
</dbReference>
<organism evidence="7 8">
    <name type="scientific">Manduca sexta</name>
    <name type="common">Tobacco hawkmoth</name>
    <name type="synonym">Tobacco hornworm</name>
    <dbReference type="NCBI Taxonomy" id="7130"/>
    <lineage>
        <taxon>Eukaryota</taxon>
        <taxon>Metazoa</taxon>
        <taxon>Ecdysozoa</taxon>
        <taxon>Arthropoda</taxon>
        <taxon>Hexapoda</taxon>
        <taxon>Insecta</taxon>
        <taxon>Pterygota</taxon>
        <taxon>Neoptera</taxon>
        <taxon>Endopterygota</taxon>
        <taxon>Lepidoptera</taxon>
        <taxon>Glossata</taxon>
        <taxon>Ditrysia</taxon>
        <taxon>Bombycoidea</taxon>
        <taxon>Sphingidae</taxon>
        <taxon>Sphinginae</taxon>
        <taxon>Sphingini</taxon>
        <taxon>Manduca</taxon>
    </lineage>
</organism>
<proteinExistence type="predicted"/>
<dbReference type="InterPro" id="IPR001275">
    <property type="entry name" value="DM_DNA-bd"/>
</dbReference>
<dbReference type="SMART" id="SM00301">
    <property type="entry name" value="DM"/>
    <property type="match status" value="1"/>
</dbReference>
<dbReference type="Pfam" id="PF00751">
    <property type="entry name" value="DM"/>
    <property type="match status" value="1"/>
</dbReference>
<accession>A0A921ZIJ5</accession>
<reference evidence="7" key="1">
    <citation type="journal article" date="2016" name="Insect Biochem. Mol. Biol.">
        <title>Multifaceted biological insights from a draft genome sequence of the tobacco hornworm moth, Manduca sexta.</title>
        <authorList>
            <person name="Kanost M.R."/>
            <person name="Arrese E.L."/>
            <person name="Cao X."/>
            <person name="Chen Y.R."/>
            <person name="Chellapilla S."/>
            <person name="Goldsmith M.R."/>
            <person name="Grosse-Wilde E."/>
            <person name="Heckel D.G."/>
            <person name="Herndon N."/>
            <person name="Jiang H."/>
            <person name="Papanicolaou A."/>
            <person name="Qu J."/>
            <person name="Soulages J.L."/>
            <person name="Vogel H."/>
            <person name="Walters J."/>
            <person name="Waterhouse R.M."/>
            <person name="Ahn S.J."/>
            <person name="Almeida F.C."/>
            <person name="An C."/>
            <person name="Aqrawi P."/>
            <person name="Bretschneider A."/>
            <person name="Bryant W.B."/>
            <person name="Bucks S."/>
            <person name="Chao H."/>
            <person name="Chevignon G."/>
            <person name="Christen J.M."/>
            <person name="Clarke D.F."/>
            <person name="Dittmer N.T."/>
            <person name="Ferguson L.C.F."/>
            <person name="Garavelou S."/>
            <person name="Gordon K.H.J."/>
            <person name="Gunaratna R.T."/>
            <person name="Han Y."/>
            <person name="Hauser F."/>
            <person name="He Y."/>
            <person name="Heidel-Fischer H."/>
            <person name="Hirsh A."/>
            <person name="Hu Y."/>
            <person name="Jiang H."/>
            <person name="Kalra D."/>
            <person name="Klinner C."/>
            <person name="Konig C."/>
            <person name="Kovar C."/>
            <person name="Kroll A.R."/>
            <person name="Kuwar S.S."/>
            <person name="Lee S.L."/>
            <person name="Lehman R."/>
            <person name="Li K."/>
            <person name="Li Z."/>
            <person name="Liang H."/>
            <person name="Lovelace S."/>
            <person name="Lu Z."/>
            <person name="Mansfield J.H."/>
            <person name="McCulloch K.J."/>
            <person name="Mathew T."/>
            <person name="Morton B."/>
            <person name="Muzny D.M."/>
            <person name="Neunemann D."/>
            <person name="Ongeri F."/>
            <person name="Pauchet Y."/>
            <person name="Pu L.L."/>
            <person name="Pyrousis I."/>
            <person name="Rao X.J."/>
            <person name="Redding A."/>
            <person name="Roesel C."/>
            <person name="Sanchez-Gracia A."/>
            <person name="Schaack S."/>
            <person name="Shukla A."/>
            <person name="Tetreau G."/>
            <person name="Wang Y."/>
            <person name="Xiong G.H."/>
            <person name="Traut W."/>
            <person name="Walsh T.K."/>
            <person name="Worley K.C."/>
            <person name="Wu D."/>
            <person name="Wu W."/>
            <person name="Wu Y.Q."/>
            <person name="Zhang X."/>
            <person name="Zou Z."/>
            <person name="Zucker H."/>
            <person name="Briscoe A.D."/>
            <person name="Burmester T."/>
            <person name="Clem R.J."/>
            <person name="Feyereisen R."/>
            <person name="Grimmelikhuijzen C.J.P."/>
            <person name="Hamodrakas S.J."/>
            <person name="Hansson B.S."/>
            <person name="Huguet E."/>
            <person name="Jermiin L.S."/>
            <person name="Lan Q."/>
            <person name="Lehman H.K."/>
            <person name="Lorenzen M."/>
            <person name="Merzendorfer H."/>
            <person name="Michalopoulos I."/>
            <person name="Morton D.B."/>
            <person name="Muthukrishnan S."/>
            <person name="Oakeshott J.G."/>
            <person name="Palmer W."/>
            <person name="Park Y."/>
            <person name="Passarelli A.L."/>
            <person name="Rozas J."/>
            <person name="Schwartz L.M."/>
            <person name="Smith W."/>
            <person name="Southgate A."/>
            <person name="Vilcinskas A."/>
            <person name="Vogt R."/>
            <person name="Wang P."/>
            <person name="Werren J."/>
            <person name="Yu X.Q."/>
            <person name="Zhou J.J."/>
            <person name="Brown S.J."/>
            <person name="Scherer S.E."/>
            <person name="Richards S."/>
            <person name="Blissard G.W."/>
        </authorList>
    </citation>
    <scope>NUCLEOTIDE SEQUENCE</scope>
</reference>
<evidence type="ECO:0000313" key="8">
    <source>
        <dbReference type="Proteomes" id="UP000791440"/>
    </source>
</evidence>
<dbReference type="GO" id="GO:0000978">
    <property type="term" value="F:RNA polymerase II cis-regulatory region sequence-specific DNA binding"/>
    <property type="evidence" value="ECO:0007669"/>
    <property type="project" value="TreeGrafter"/>
</dbReference>
<keyword evidence="3 5" id="KW-0238">DNA-binding</keyword>
<dbReference type="PANTHER" id="PTHR12322">
    <property type="entry name" value="DOUBLESEX AND MAB-3 RELATED TRANSCRIPTION FACTOR DMRT"/>
    <property type="match status" value="1"/>
</dbReference>
<dbReference type="AlphaFoldDB" id="A0A921ZIJ5"/>